<organism evidence="2 3">
    <name type="scientific">Phanerochaete sordida</name>
    <dbReference type="NCBI Taxonomy" id="48140"/>
    <lineage>
        <taxon>Eukaryota</taxon>
        <taxon>Fungi</taxon>
        <taxon>Dikarya</taxon>
        <taxon>Basidiomycota</taxon>
        <taxon>Agaricomycotina</taxon>
        <taxon>Agaricomycetes</taxon>
        <taxon>Polyporales</taxon>
        <taxon>Phanerochaetaceae</taxon>
        <taxon>Phanerochaete</taxon>
    </lineage>
</organism>
<dbReference type="Gene3D" id="3.80.10.10">
    <property type="entry name" value="Ribonuclease Inhibitor"/>
    <property type="match status" value="1"/>
</dbReference>
<proteinExistence type="predicted"/>
<dbReference type="SUPFAM" id="SSF52047">
    <property type="entry name" value="RNI-like"/>
    <property type="match status" value="1"/>
</dbReference>
<dbReference type="InterPro" id="IPR032675">
    <property type="entry name" value="LRR_dom_sf"/>
</dbReference>
<dbReference type="OrthoDB" id="3181669at2759"/>
<reference evidence="2 3" key="1">
    <citation type="submission" date="2021-08" db="EMBL/GenBank/DDBJ databases">
        <title>Draft Genome Sequence of Phanerochaete sordida strain YK-624.</title>
        <authorList>
            <person name="Mori T."/>
            <person name="Dohra H."/>
            <person name="Suzuki T."/>
            <person name="Kawagishi H."/>
            <person name="Hirai H."/>
        </authorList>
    </citation>
    <scope>NUCLEOTIDE SEQUENCE [LARGE SCALE GENOMIC DNA]</scope>
    <source>
        <strain evidence="2 3">YK-624</strain>
    </source>
</reference>
<keyword evidence="3" id="KW-1185">Reference proteome</keyword>
<dbReference type="InterPro" id="IPR036047">
    <property type="entry name" value="F-box-like_dom_sf"/>
</dbReference>
<evidence type="ECO:0000313" key="2">
    <source>
        <dbReference type="EMBL" id="GJE93797.1"/>
    </source>
</evidence>
<dbReference type="EMBL" id="BPQB01000035">
    <property type="protein sequence ID" value="GJE93797.1"/>
    <property type="molecule type" value="Genomic_DNA"/>
</dbReference>
<dbReference type="InterPro" id="IPR001810">
    <property type="entry name" value="F-box_dom"/>
</dbReference>
<evidence type="ECO:0000259" key="1">
    <source>
        <dbReference type="Pfam" id="PF12937"/>
    </source>
</evidence>
<dbReference type="PANTHER" id="PTHR38926">
    <property type="entry name" value="F-BOX DOMAIN CONTAINING PROTEIN, EXPRESSED"/>
    <property type="match status" value="1"/>
</dbReference>
<evidence type="ECO:0000313" key="3">
    <source>
        <dbReference type="Proteomes" id="UP000703269"/>
    </source>
</evidence>
<feature type="domain" description="F-box" evidence="1">
    <location>
        <begin position="12"/>
        <end position="69"/>
    </location>
</feature>
<sequence length="424" mass="46466">MAPQSLSTLRGIPSLPAGLLARVFHYCDDFDPEASSEGYLDWIAVLRTCRHWYYAGAGCSSLWRTVCFSRGQSWVLEVVKRSRGTPLAIAILKYEDIEATRLLLDRLEAGRVRALYISVDMSQYDAFAGATGNLAAALAHLERLDMRAVHSSADDDLHLPDFFPYRLPSLIHLHITAECDVSGIPDVPALESLSIHNSAAGGPDSGGTVDVEELLEALRRMPRLQHLSLAGILPIFDDEVDAMTIAKTDLPELRSLCLRGHAGEYTALCDFLSVPTRARIALKYELDDCSFVDGVASSAAKLFSRTLPSGRTECRELRSLAISDTARGFTIRGSSYLTGADSTLHGDFKFTCTLFGGWRRPRDDPNLADFLTLFETAPLSNVCALSIVGPVANGYILPVRASDALFPNIVPMRHSMTLICNRRT</sequence>
<gene>
    <name evidence="2" type="ORF">PsYK624_099590</name>
</gene>
<dbReference type="AlphaFoldDB" id="A0A9P3GFB9"/>
<accession>A0A9P3GFB9</accession>
<dbReference type="Pfam" id="PF12937">
    <property type="entry name" value="F-box-like"/>
    <property type="match status" value="1"/>
</dbReference>
<comment type="caution">
    <text evidence="2">The sequence shown here is derived from an EMBL/GenBank/DDBJ whole genome shotgun (WGS) entry which is preliminary data.</text>
</comment>
<dbReference type="PANTHER" id="PTHR38926:SF5">
    <property type="entry name" value="F-BOX AND LEUCINE-RICH REPEAT PROTEIN 6"/>
    <property type="match status" value="1"/>
</dbReference>
<name>A0A9P3GFB9_9APHY</name>
<dbReference type="Proteomes" id="UP000703269">
    <property type="component" value="Unassembled WGS sequence"/>
</dbReference>
<protein>
    <submittedName>
        <fullName evidence="2">F-box protein</fullName>
    </submittedName>
</protein>
<dbReference type="SUPFAM" id="SSF81383">
    <property type="entry name" value="F-box domain"/>
    <property type="match status" value="1"/>
</dbReference>